<reference evidence="3" key="1">
    <citation type="submission" date="2022-07" db="EMBL/GenBank/DDBJ databases">
        <title>Enhanced cultured diversity of the mouse gut microbiota enables custom-made synthetic communities.</title>
        <authorList>
            <person name="Afrizal A."/>
        </authorList>
    </citation>
    <scope>NUCLEOTIDE SEQUENCE</scope>
    <source>
        <strain evidence="3">DSM 29482</strain>
    </source>
</reference>
<dbReference type="InterPro" id="IPR002575">
    <property type="entry name" value="Aminoglycoside_PTrfase"/>
</dbReference>
<evidence type="ECO:0000259" key="2">
    <source>
        <dbReference type="Pfam" id="PF01636"/>
    </source>
</evidence>
<dbReference type="OrthoDB" id="4030632at2"/>
<dbReference type="RefSeq" id="WP_042678411.1">
    <property type="nucleotide sequence ID" value="NZ_CABKTM010000004.1"/>
</dbReference>
<dbReference type="Proteomes" id="UP001142078">
    <property type="component" value="Unassembled WGS sequence"/>
</dbReference>
<comment type="caution">
    <text evidence="3">The sequence shown here is derived from an EMBL/GenBank/DDBJ whole genome shotgun (WGS) entry which is preliminary data.</text>
</comment>
<keyword evidence="4" id="KW-1185">Reference proteome</keyword>
<dbReference type="PANTHER" id="PTHR21064:SF6">
    <property type="entry name" value="AMINOGLYCOSIDE PHOSPHOTRANSFERASE DOMAIN-CONTAINING PROTEIN"/>
    <property type="match status" value="1"/>
</dbReference>
<dbReference type="PANTHER" id="PTHR21064">
    <property type="entry name" value="AMINOGLYCOSIDE PHOSPHOTRANSFERASE DOMAIN-CONTAINING PROTEIN-RELATED"/>
    <property type="match status" value="1"/>
</dbReference>
<name>A0A9X2MHV8_9FIRM</name>
<proteinExistence type="inferred from homology"/>
<accession>A0A9X2MHV8</accession>
<dbReference type="InterPro" id="IPR050249">
    <property type="entry name" value="Pseudomonas-type_ThrB"/>
</dbReference>
<dbReference type="GO" id="GO:0004413">
    <property type="term" value="F:homoserine kinase activity"/>
    <property type="evidence" value="ECO:0007669"/>
    <property type="project" value="TreeGrafter"/>
</dbReference>
<dbReference type="AlphaFoldDB" id="A0A9X2MHV8"/>
<evidence type="ECO:0000313" key="4">
    <source>
        <dbReference type="Proteomes" id="UP001142078"/>
    </source>
</evidence>
<dbReference type="Gene3D" id="3.30.200.20">
    <property type="entry name" value="Phosphorylase Kinase, domain 1"/>
    <property type="match status" value="1"/>
</dbReference>
<feature type="domain" description="Aminoglycoside phosphotransferase" evidence="2">
    <location>
        <begin position="34"/>
        <end position="248"/>
    </location>
</feature>
<comment type="similarity">
    <text evidence="1">Belongs to the pseudomonas-type ThrB family.</text>
</comment>
<evidence type="ECO:0000256" key="1">
    <source>
        <dbReference type="ARBA" id="ARBA00038240"/>
    </source>
</evidence>
<dbReference type="SUPFAM" id="SSF56112">
    <property type="entry name" value="Protein kinase-like (PK-like)"/>
    <property type="match status" value="1"/>
</dbReference>
<dbReference type="GO" id="GO:0009088">
    <property type="term" value="P:threonine biosynthetic process"/>
    <property type="evidence" value="ECO:0007669"/>
    <property type="project" value="TreeGrafter"/>
</dbReference>
<dbReference type="EMBL" id="JANJZL010000002">
    <property type="protein sequence ID" value="MCR2043375.1"/>
    <property type="molecule type" value="Genomic_DNA"/>
</dbReference>
<protein>
    <submittedName>
        <fullName evidence="3">Phosphotransferase</fullName>
    </submittedName>
</protein>
<gene>
    <name evidence="3" type="ORF">NSA23_04500</name>
</gene>
<dbReference type="Gene3D" id="3.90.1200.10">
    <property type="match status" value="1"/>
</dbReference>
<dbReference type="InterPro" id="IPR011009">
    <property type="entry name" value="Kinase-like_dom_sf"/>
</dbReference>
<sequence length="333" mass="39457">MEMMDKYVSKILQKAESVYNAKTVNKNPLGNSANMIFELSTKDNPIILRISEYSEYKEKHINFELKWLKYLSEQIREVIDPILSGNGKLYEIVSIDGESYILCAFSKAPGRLVDQNNLDEWNETLFYKLGSIMGNIHKGSKQYILDKKVKLCFEWNEDFAFSTEFNLLDDDVLKIWDKIIFELEKLPKTVDSYGIIHNDLHQLNFFIDGDKVKVFDFDDCVCSWYSFDIALTLFQFVSTISYRETQARNIFAEKFIYSFLKGYKTQNSIESFWIDKFDLFLRYRRICTYKFIKTIFSKKAVNPHVEYLAWLREEIINDKPFVKINYQKLSEIL</sequence>
<evidence type="ECO:0000313" key="3">
    <source>
        <dbReference type="EMBL" id="MCR2043375.1"/>
    </source>
</evidence>
<dbReference type="Pfam" id="PF01636">
    <property type="entry name" value="APH"/>
    <property type="match status" value="1"/>
</dbReference>
<organism evidence="3 4">
    <name type="scientific">Anaerosalibacter massiliensis</name>
    <dbReference type="NCBI Taxonomy" id="1347392"/>
    <lineage>
        <taxon>Bacteria</taxon>
        <taxon>Bacillati</taxon>
        <taxon>Bacillota</taxon>
        <taxon>Tissierellia</taxon>
        <taxon>Tissierellales</taxon>
        <taxon>Sporanaerobacteraceae</taxon>
        <taxon>Anaerosalibacter</taxon>
    </lineage>
</organism>